<proteinExistence type="predicted"/>
<dbReference type="RefSeq" id="WP_190291531.1">
    <property type="nucleotide sequence ID" value="NZ_JABFCZ010000011.1"/>
</dbReference>
<dbReference type="PANTHER" id="PTHR40943">
    <property type="entry name" value="CYTOPLASMIC PROTEIN-RELATED"/>
    <property type="match status" value="1"/>
</dbReference>
<dbReference type="SUPFAM" id="SSF51182">
    <property type="entry name" value="RmlC-like cupins"/>
    <property type="match status" value="1"/>
</dbReference>
<feature type="domain" description="(S)-ureidoglycine aminohydrolase cupin" evidence="1">
    <location>
        <begin position="81"/>
        <end position="146"/>
    </location>
</feature>
<organism evidence="2 3">
    <name type="scientific">Roseibium aggregatum</name>
    <dbReference type="NCBI Taxonomy" id="187304"/>
    <lineage>
        <taxon>Bacteria</taxon>
        <taxon>Pseudomonadati</taxon>
        <taxon>Pseudomonadota</taxon>
        <taxon>Alphaproteobacteria</taxon>
        <taxon>Hyphomicrobiales</taxon>
        <taxon>Stappiaceae</taxon>
        <taxon>Roseibium</taxon>
    </lineage>
</organism>
<dbReference type="InterPro" id="IPR008579">
    <property type="entry name" value="UGlyAH_Cupin_dom"/>
</dbReference>
<gene>
    <name evidence="2" type="ORF">HK439_11050</name>
</gene>
<dbReference type="Gene3D" id="2.60.120.10">
    <property type="entry name" value="Jelly Rolls"/>
    <property type="match status" value="1"/>
</dbReference>
<dbReference type="PANTHER" id="PTHR40943:SF1">
    <property type="entry name" value="CYTOPLASMIC PROTEIN"/>
    <property type="match status" value="1"/>
</dbReference>
<dbReference type="Pfam" id="PF05899">
    <property type="entry name" value="Cupin_3"/>
    <property type="match status" value="1"/>
</dbReference>
<dbReference type="Proteomes" id="UP000598467">
    <property type="component" value="Unassembled WGS sequence"/>
</dbReference>
<dbReference type="AlphaFoldDB" id="A0A926S6S7"/>
<evidence type="ECO:0000313" key="3">
    <source>
        <dbReference type="Proteomes" id="UP000598467"/>
    </source>
</evidence>
<dbReference type="CDD" id="cd02227">
    <property type="entry name" value="cupin_TM1112-like"/>
    <property type="match status" value="1"/>
</dbReference>
<accession>A0A926S6S7</accession>
<reference evidence="2" key="1">
    <citation type="submission" date="2020-05" db="EMBL/GenBank/DDBJ databases">
        <title>Identification of trans-AT polyketide cluster in two marine bacteria, producers of a novel glutaramide-containing polyketide sesbanimide D and analogs.</title>
        <authorList>
            <person name="Kacar D."/>
            <person name="Rodriguez P."/>
            <person name="Canedo L."/>
            <person name="Gonzalez E."/>
            <person name="Galan B."/>
            <person name="De La Calle F."/>
            <person name="Garcia J.L."/>
        </authorList>
    </citation>
    <scope>NUCLEOTIDE SEQUENCE</scope>
    <source>
        <strain evidence="2">PHM038</strain>
    </source>
</reference>
<comment type="caution">
    <text evidence="2">The sequence shown here is derived from an EMBL/GenBank/DDBJ whole genome shotgun (WGS) entry which is preliminary data.</text>
</comment>
<sequence>MGTVHSGGPDLRAVAQNLGFLAPVQELDKEFGQSDAPGKFTQSVLDVSRMEPRPIRPDWILEGAPDARCINLSMNTRGWASTDHWSCTKGKFRWHFHWDETVLFLEGEVRITDETGKVYLGQPGVSLFFPAGTSSVWDVPAYIRKIAFNHRPVPRYAHLADRIVNKLRRMTGLVPAAKGGLG</sequence>
<dbReference type="InterPro" id="IPR014710">
    <property type="entry name" value="RmlC-like_jellyroll"/>
</dbReference>
<evidence type="ECO:0000313" key="2">
    <source>
        <dbReference type="EMBL" id="MBD1546802.1"/>
    </source>
</evidence>
<dbReference type="EMBL" id="JABFCZ010000011">
    <property type="protein sequence ID" value="MBD1546802.1"/>
    <property type="molecule type" value="Genomic_DNA"/>
</dbReference>
<name>A0A926S6S7_9HYPH</name>
<evidence type="ECO:0000259" key="1">
    <source>
        <dbReference type="Pfam" id="PF05899"/>
    </source>
</evidence>
<dbReference type="InterPro" id="IPR011051">
    <property type="entry name" value="RmlC_Cupin_sf"/>
</dbReference>
<protein>
    <submittedName>
        <fullName evidence="2">Cupin domain-containing protein</fullName>
    </submittedName>
</protein>